<dbReference type="AlphaFoldDB" id="A0A4Z2JEF9"/>
<proteinExistence type="predicted"/>
<feature type="compositionally biased region" description="Low complexity" evidence="1">
    <location>
        <begin position="96"/>
        <end position="106"/>
    </location>
</feature>
<reference evidence="2 3" key="1">
    <citation type="submission" date="2019-03" db="EMBL/GenBank/DDBJ databases">
        <title>First draft genome of Liparis tanakae, snailfish: a comprehensive survey of snailfish specific genes.</title>
        <authorList>
            <person name="Kim W."/>
            <person name="Song I."/>
            <person name="Jeong J.-H."/>
            <person name="Kim D."/>
            <person name="Kim S."/>
            <person name="Ryu S."/>
            <person name="Song J.Y."/>
            <person name="Lee S.K."/>
        </authorList>
    </citation>
    <scope>NUCLEOTIDE SEQUENCE [LARGE SCALE GENOMIC DNA]</scope>
    <source>
        <tissue evidence="2">Muscle</tissue>
    </source>
</reference>
<comment type="caution">
    <text evidence="2">The sequence shown here is derived from an EMBL/GenBank/DDBJ whole genome shotgun (WGS) entry which is preliminary data.</text>
</comment>
<feature type="region of interest" description="Disordered" evidence="1">
    <location>
        <begin position="84"/>
        <end position="117"/>
    </location>
</feature>
<dbReference type="Proteomes" id="UP000314294">
    <property type="component" value="Unassembled WGS sequence"/>
</dbReference>
<sequence length="169" mass="18840">MPSVSYSSCSDLRSQRGEQVVVPSLQELVEDVEVPLALVLVHDARLLQQDKVLHPDPVPGRQGTLHHEAHSSFNIHFLQEERKREGGRQMKQILHSPSPRLPSSSSGCPEHHGSRSGDHKLTCELHFQAELQAQALVCSLVAATRHSGHTPTQNLRSYVTENVLRRKCV</sequence>
<gene>
    <name evidence="2" type="ORF">EYF80_000987</name>
</gene>
<evidence type="ECO:0000313" key="3">
    <source>
        <dbReference type="Proteomes" id="UP000314294"/>
    </source>
</evidence>
<name>A0A4Z2JEF9_9TELE</name>
<protein>
    <submittedName>
        <fullName evidence="2">Uncharacterized protein</fullName>
    </submittedName>
</protein>
<accession>A0A4Z2JEF9</accession>
<organism evidence="2 3">
    <name type="scientific">Liparis tanakae</name>
    <name type="common">Tanaka's snailfish</name>
    <dbReference type="NCBI Taxonomy" id="230148"/>
    <lineage>
        <taxon>Eukaryota</taxon>
        <taxon>Metazoa</taxon>
        <taxon>Chordata</taxon>
        <taxon>Craniata</taxon>
        <taxon>Vertebrata</taxon>
        <taxon>Euteleostomi</taxon>
        <taxon>Actinopterygii</taxon>
        <taxon>Neopterygii</taxon>
        <taxon>Teleostei</taxon>
        <taxon>Neoteleostei</taxon>
        <taxon>Acanthomorphata</taxon>
        <taxon>Eupercaria</taxon>
        <taxon>Perciformes</taxon>
        <taxon>Cottioidei</taxon>
        <taxon>Cottales</taxon>
        <taxon>Liparidae</taxon>
        <taxon>Liparis</taxon>
    </lineage>
</organism>
<evidence type="ECO:0000313" key="2">
    <source>
        <dbReference type="EMBL" id="TNN88655.1"/>
    </source>
</evidence>
<evidence type="ECO:0000256" key="1">
    <source>
        <dbReference type="SAM" id="MobiDB-lite"/>
    </source>
</evidence>
<dbReference type="EMBL" id="SRLO01000004">
    <property type="protein sequence ID" value="TNN88655.1"/>
    <property type="molecule type" value="Genomic_DNA"/>
</dbReference>
<keyword evidence="3" id="KW-1185">Reference proteome</keyword>